<name>A0A177BB65_9BILA</name>
<protein>
    <submittedName>
        <fullName evidence="2">Uncharacterized protein</fullName>
    </submittedName>
</protein>
<dbReference type="AlphaFoldDB" id="A0A177BB65"/>
<evidence type="ECO:0000256" key="1">
    <source>
        <dbReference type="SAM" id="Phobius"/>
    </source>
</evidence>
<dbReference type="Proteomes" id="UP000078046">
    <property type="component" value="Unassembled WGS sequence"/>
</dbReference>
<evidence type="ECO:0000313" key="2">
    <source>
        <dbReference type="EMBL" id="OAF70882.1"/>
    </source>
</evidence>
<proteinExistence type="predicted"/>
<comment type="caution">
    <text evidence="2">The sequence shown here is derived from an EMBL/GenBank/DDBJ whole genome shotgun (WGS) entry which is preliminary data.</text>
</comment>
<dbReference type="EMBL" id="LWCA01000102">
    <property type="protein sequence ID" value="OAF70882.1"/>
    <property type="molecule type" value="Genomic_DNA"/>
</dbReference>
<gene>
    <name evidence="2" type="ORF">A3Q56_01354</name>
</gene>
<keyword evidence="3" id="KW-1185">Reference proteome</keyword>
<accession>A0A177BB65</accession>
<organism evidence="2 3">
    <name type="scientific">Intoshia linei</name>
    <dbReference type="NCBI Taxonomy" id="1819745"/>
    <lineage>
        <taxon>Eukaryota</taxon>
        <taxon>Metazoa</taxon>
        <taxon>Spiralia</taxon>
        <taxon>Lophotrochozoa</taxon>
        <taxon>Mesozoa</taxon>
        <taxon>Orthonectida</taxon>
        <taxon>Rhopaluridae</taxon>
        <taxon>Intoshia</taxon>
    </lineage>
</organism>
<reference evidence="2 3" key="1">
    <citation type="submission" date="2016-04" db="EMBL/GenBank/DDBJ databases">
        <title>The genome of Intoshia linei affirms orthonectids as highly simplified spiralians.</title>
        <authorList>
            <person name="Mikhailov K.V."/>
            <person name="Slusarev G.S."/>
            <person name="Nikitin M.A."/>
            <person name="Logacheva M.D."/>
            <person name="Penin A."/>
            <person name="Aleoshin V."/>
            <person name="Panchin Y.V."/>
        </authorList>
    </citation>
    <scope>NUCLEOTIDE SEQUENCE [LARGE SCALE GENOMIC DNA]</scope>
    <source>
        <strain evidence="2">Intl2013</strain>
        <tissue evidence="2">Whole animal</tissue>
    </source>
</reference>
<keyword evidence="1" id="KW-1133">Transmembrane helix</keyword>
<feature type="transmembrane region" description="Helical" evidence="1">
    <location>
        <begin position="158"/>
        <end position="180"/>
    </location>
</feature>
<keyword evidence="1" id="KW-0472">Membrane</keyword>
<sequence length="188" mass="21622">MSTNIIFQDINRCHNSNLKYIKNCTLGYTYFGGSKKKDCYVFKNDLHAKRNIKFQCISQDYICAYGYTKYYDTNRCEKLSNRGKRNAVCLDGKVVSIDIKAYLPVYDNIHYLKYCAADIFNPKSVNISCRGVYQHVPSLIKKYQTESDDRSKGSKSNVYIIVGTSISAPIILAIFIFIFMKCKGYSFT</sequence>
<keyword evidence="1" id="KW-0812">Transmembrane</keyword>
<evidence type="ECO:0000313" key="3">
    <source>
        <dbReference type="Proteomes" id="UP000078046"/>
    </source>
</evidence>